<comment type="caution">
    <text evidence="3">The sequence shown here is derived from an EMBL/GenBank/DDBJ whole genome shotgun (WGS) entry which is preliminary data.</text>
</comment>
<evidence type="ECO:0000313" key="3">
    <source>
        <dbReference type="EMBL" id="MCJ7858488.1"/>
    </source>
</evidence>
<feature type="domain" description="DUF1990" evidence="2">
    <location>
        <begin position="56"/>
        <end position="200"/>
    </location>
</feature>
<dbReference type="InterPro" id="IPR018960">
    <property type="entry name" value="DUF1990"/>
</dbReference>
<proteinExistence type="predicted"/>
<keyword evidence="4" id="KW-1185">Reference proteome</keyword>
<dbReference type="AlphaFoldDB" id="A0A9X1WHT8"/>
<name>A0A9X1WHT8_9CORY</name>
<evidence type="ECO:0000259" key="2">
    <source>
        <dbReference type="Pfam" id="PF09348"/>
    </source>
</evidence>
<dbReference type="EMBL" id="JALIEA010000012">
    <property type="protein sequence ID" value="MCJ7858488.1"/>
    <property type="molecule type" value="Genomic_DNA"/>
</dbReference>
<dbReference type="PANTHER" id="PTHR34202:SF1">
    <property type="entry name" value="UPF0548 PROTEIN"/>
    <property type="match status" value="1"/>
</dbReference>
<reference evidence="3" key="1">
    <citation type="submission" date="2022-04" db="EMBL/GenBank/DDBJ databases">
        <title>Corynebacterium kalidii LD5P10.</title>
        <authorList>
            <person name="Sun J.Q."/>
        </authorList>
    </citation>
    <scope>NUCLEOTIDE SEQUENCE</scope>
    <source>
        <strain evidence="3">LD5P10</strain>
    </source>
</reference>
<feature type="region of interest" description="Disordered" evidence="1">
    <location>
        <begin position="1"/>
        <end position="26"/>
    </location>
</feature>
<dbReference type="RefSeq" id="WP_244804210.1">
    <property type="nucleotide sequence ID" value="NZ_JALIEA010000012.1"/>
</dbReference>
<protein>
    <submittedName>
        <fullName evidence="3">DUF1990 domain-containing protein</fullName>
    </submittedName>
</protein>
<organism evidence="3 4">
    <name type="scientific">Corynebacterium kalidii</name>
    <dbReference type="NCBI Taxonomy" id="2931982"/>
    <lineage>
        <taxon>Bacteria</taxon>
        <taxon>Bacillati</taxon>
        <taxon>Actinomycetota</taxon>
        <taxon>Actinomycetes</taxon>
        <taxon>Mycobacteriales</taxon>
        <taxon>Corynebacteriaceae</taxon>
        <taxon>Corynebacterium</taxon>
    </lineage>
</organism>
<dbReference type="PANTHER" id="PTHR34202">
    <property type="entry name" value="UPF0548 PROTEIN"/>
    <property type="match status" value="1"/>
</dbReference>
<evidence type="ECO:0000313" key="4">
    <source>
        <dbReference type="Proteomes" id="UP001139207"/>
    </source>
</evidence>
<dbReference type="Pfam" id="PF09348">
    <property type="entry name" value="DUF1990"/>
    <property type="match status" value="1"/>
</dbReference>
<dbReference type="Proteomes" id="UP001139207">
    <property type="component" value="Unassembled WGS sequence"/>
</dbReference>
<sequence>MLLRRPSTPPRSPDRAPTGRDLTYPSDLTGASAMVADLDTPTDLDRSALADRLQRDGFHRVTHSEVIGHGTADRDRALDNLFSGRAHRLAGAPLHRDGPPLSAQSPLAVGDLVTVTPGRGLLTPLDSPCLVLTAGPAQMVYGTLPGHVECGEECFSVTLDEDGTVTATVSAFSRPGRLVTRLGGALGRRIQARMAAAYVRGMGAA</sequence>
<accession>A0A9X1WHT8</accession>
<gene>
    <name evidence="3" type="ORF">MUN33_07125</name>
</gene>
<evidence type="ECO:0000256" key="1">
    <source>
        <dbReference type="SAM" id="MobiDB-lite"/>
    </source>
</evidence>